<evidence type="ECO:0000256" key="3">
    <source>
        <dbReference type="ARBA" id="ARBA00022705"/>
    </source>
</evidence>
<comment type="subcellular location">
    <subcellularLocation>
        <location evidence="1">Nucleus</location>
    </subcellularLocation>
</comment>
<dbReference type="InterPro" id="IPR036224">
    <property type="entry name" value="GINS_bundle-like_dom_sf"/>
</dbReference>
<feature type="domain" description="GINS subunit" evidence="5">
    <location>
        <begin position="66"/>
        <end position="162"/>
    </location>
</feature>
<comment type="similarity">
    <text evidence="2">Belongs to the GINS2/PSF2 family.</text>
</comment>
<dbReference type="PANTHER" id="PTHR12772">
    <property type="entry name" value="DNA REPLICATION COMPLEX GINS PROTEIN PSF2"/>
    <property type="match status" value="1"/>
</dbReference>
<keyword evidence="4" id="KW-0539">Nucleus</keyword>
<dbReference type="Gene3D" id="1.20.58.1020">
    <property type="match status" value="1"/>
</dbReference>
<evidence type="ECO:0000256" key="1">
    <source>
        <dbReference type="ARBA" id="ARBA00004123"/>
    </source>
</evidence>
<reference evidence="8" key="2">
    <citation type="submission" date="2015-07" db="EMBL/GenBank/DDBJ databases">
        <title>Contrasting host-pathogen interactions and genome evolution in two generalist and specialist microsporidian pathogens of mosquitoes.</title>
        <authorList>
            <consortium name="The Broad Institute Genomics Platform"/>
            <consortium name="The Broad Institute Genome Sequencing Center for Infectious Disease"/>
            <person name="Cuomo C.A."/>
            <person name="Sanscrainte N.D."/>
            <person name="Goldberg J.M."/>
            <person name="Heiman D."/>
            <person name="Young S."/>
            <person name="Zeng Q."/>
            <person name="Becnel J.J."/>
            <person name="Birren B.W."/>
        </authorList>
    </citation>
    <scope>NUCLEOTIDE SEQUENCE [LARGE SCALE GENOMIC DNA]</scope>
    <source>
        <strain evidence="8">USNM 41457</strain>
    </source>
</reference>
<gene>
    <name evidence="7" type="ORF">EDEG_02380</name>
</gene>
<evidence type="ECO:0000313" key="7">
    <source>
        <dbReference type="EMBL" id="EJW03265.1"/>
    </source>
</evidence>
<keyword evidence="3" id="KW-0235">DNA replication</keyword>
<dbReference type="GO" id="GO:0006260">
    <property type="term" value="P:DNA replication"/>
    <property type="evidence" value="ECO:0007669"/>
    <property type="project" value="UniProtKB-KW"/>
</dbReference>
<dbReference type="Pfam" id="PF05916">
    <property type="entry name" value="Sld5"/>
    <property type="match status" value="1"/>
</dbReference>
<dbReference type="HOGENOM" id="CLU_078274_3_1_1"/>
<dbReference type="OrthoDB" id="1938138at2759"/>
<dbReference type="CDD" id="cd21694">
    <property type="entry name" value="GINS_B_Psf2"/>
    <property type="match status" value="1"/>
</dbReference>
<evidence type="ECO:0000256" key="2">
    <source>
        <dbReference type="ARBA" id="ARBA00010565"/>
    </source>
</evidence>
<evidence type="ECO:0000313" key="8">
    <source>
        <dbReference type="Proteomes" id="UP000003163"/>
    </source>
</evidence>
<proteinExistence type="inferred from homology"/>
<organism evidence="7 8">
    <name type="scientific">Edhazardia aedis (strain USNM 41457)</name>
    <name type="common">Microsporidian parasite</name>
    <dbReference type="NCBI Taxonomy" id="1003232"/>
    <lineage>
        <taxon>Eukaryota</taxon>
        <taxon>Fungi</taxon>
        <taxon>Fungi incertae sedis</taxon>
        <taxon>Microsporidia</taxon>
        <taxon>Edhazardia</taxon>
    </lineage>
</organism>
<dbReference type="GO" id="GO:0000727">
    <property type="term" value="P:double-strand break repair via break-induced replication"/>
    <property type="evidence" value="ECO:0007669"/>
    <property type="project" value="TreeGrafter"/>
</dbReference>
<dbReference type="FunCoup" id="J9DKZ5">
    <property type="interactions" value="157"/>
</dbReference>
<dbReference type="InterPro" id="IPR007257">
    <property type="entry name" value="GINS_Psf2"/>
</dbReference>
<sequence>MLPTELINIAYQENIEIEPKCQIPILHLMQADFGPFSPLEIPKIPIYIALLLKKANQCRIRLPTFFDPNILREILQNEKDNDEYTQIHPFTFELIGLLEHCYNVGNVDEIKILINEIKTIRHQKTHNGLKRIDSRALNLNNLTSWEFNEFKEFLLNVMGSAKKLEE</sequence>
<dbReference type="Proteomes" id="UP000003163">
    <property type="component" value="Unassembled WGS sequence"/>
</dbReference>
<evidence type="ECO:0000259" key="6">
    <source>
        <dbReference type="Pfam" id="PF25005"/>
    </source>
</evidence>
<keyword evidence="8" id="KW-1185">Reference proteome</keyword>
<name>J9DKZ5_EDHAE</name>
<dbReference type="AlphaFoldDB" id="J9DKZ5"/>
<comment type="caution">
    <text evidence="7">The sequence shown here is derived from an EMBL/GenBank/DDBJ whole genome shotgun (WGS) entry which is preliminary data.</text>
</comment>
<dbReference type="Gene3D" id="3.40.5.50">
    <property type="match status" value="1"/>
</dbReference>
<dbReference type="OMA" id="GPYYMEL"/>
<dbReference type="STRING" id="1003232.J9DKZ5"/>
<dbReference type="Pfam" id="PF25005">
    <property type="entry name" value="PSF2_N"/>
    <property type="match status" value="1"/>
</dbReference>
<dbReference type="InParanoid" id="J9DKZ5"/>
<dbReference type="GO" id="GO:0000811">
    <property type="term" value="C:GINS complex"/>
    <property type="evidence" value="ECO:0007669"/>
    <property type="project" value="TreeGrafter"/>
</dbReference>
<dbReference type="SUPFAM" id="SSF158573">
    <property type="entry name" value="GINS helical bundle-like"/>
    <property type="match status" value="1"/>
</dbReference>
<feature type="domain" description="DNA replication complex GINS protein PSF2 N-terminal" evidence="6">
    <location>
        <begin position="3"/>
        <end position="60"/>
    </location>
</feature>
<dbReference type="InterPro" id="IPR021151">
    <property type="entry name" value="GINS_A"/>
</dbReference>
<accession>J9DKZ5</accession>
<dbReference type="EMBL" id="AFBI03000042">
    <property type="protein sequence ID" value="EJW03265.1"/>
    <property type="molecule type" value="Genomic_DNA"/>
</dbReference>
<reference evidence="7 8" key="1">
    <citation type="submission" date="2011-08" db="EMBL/GenBank/DDBJ databases">
        <authorList>
            <person name="Liu Z.J."/>
            <person name="Shi F.L."/>
            <person name="Lu J.Q."/>
            <person name="Li M."/>
            <person name="Wang Z.L."/>
        </authorList>
    </citation>
    <scope>NUCLEOTIDE SEQUENCE [LARGE SCALE GENOMIC DNA]</scope>
    <source>
        <strain evidence="7 8">USNM 41457</strain>
    </source>
</reference>
<evidence type="ECO:0000259" key="5">
    <source>
        <dbReference type="Pfam" id="PF05916"/>
    </source>
</evidence>
<dbReference type="CDD" id="cd11712">
    <property type="entry name" value="GINS_A_psf2"/>
    <property type="match status" value="1"/>
</dbReference>
<dbReference type="InterPro" id="IPR056784">
    <property type="entry name" value="PSF2_N"/>
</dbReference>
<evidence type="ECO:0000256" key="4">
    <source>
        <dbReference type="ARBA" id="ARBA00023242"/>
    </source>
</evidence>
<dbReference type="SUPFAM" id="SSF160059">
    <property type="entry name" value="PriA/YqbF domain"/>
    <property type="match status" value="1"/>
</dbReference>
<dbReference type="PANTHER" id="PTHR12772:SF0">
    <property type="entry name" value="DNA REPLICATION COMPLEX GINS PROTEIN PSF2"/>
    <property type="match status" value="1"/>
</dbReference>
<dbReference type="VEuPathDB" id="MicrosporidiaDB:EDEG_02380"/>
<protein>
    <submittedName>
        <fullName evidence="7">Uncharacterized protein</fullName>
    </submittedName>
</protein>